<evidence type="ECO:0000313" key="10">
    <source>
        <dbReference type="Proteomes" id="UP000683246"/>
    </source>
</evidence>
<evidence type="ECO:0000256" key="1">
    <source>
        <dbReference type="ARBA" id="ARBA00018672"/>
    </source>
</evidence>
<sequence length="522" mass="61015">MYNLIIVDDEVLSRVGITNIINWEEEGFVLMDTFDDGHEALAFIQDNPVDLVITDIKMPIMDGIELVRGAKEKGLSCEFIILSSYNDFEYVRRALKYGAMDYMLKMELSKDYILSVIERFKEHYRTKHTIVKTAHKDRKSQSEKRREFVKELLYGHKTVDDSLFHVMEQNKIVLNNAPTYVLAFKVKNNVNKCNQNVLQIIDELLGDVENAYGTWTGHDEISVIYNMNTYSEMKIKCLLERLIHKLRYLMKQYFNQKVVIYVSDRHVKVEDIPLAYLQVCQTMKLAIPEGETTVLSYSDVMNNRKMVNFEIYESCIYDFQHAIDKNEMHTLTQVLDGMIAAISESRIVELNHIRYFTSTIVTMVNIHMDKLGLDKQTFWESDESQYLQLNELRSKLSVIEFLTELKKRLHTIMTKSEGNYIIDQAKTYIKIHYKEDFSFKALAEDIGVTSSYLSMLFKKTTGYTMKDYIIKLRINRAKDLLKETNEPVTAIAESVGYDNVHYFSRSFKQKIGVAPSEYRNKE</sequence>
<feature type="domain" description="Response regulatory" evidence="8">
    <location>
        <begin position="3"/>
        <end position="120"/>
    </location>
</feature>
<evidence type="ECO:0000259" key="8">
    <source>
        <dbReference type="PROSITE" id="PS50110"/>
    </source>
</evidence>
<dbReference type="PROSITE" id="PS00041">
    <property type="entry name" value="HTH_ARAC_FAMILY_1"/>
    <property type="match status" value="1"/>
</dbReference>
<name>A0A8J8SID3_9FIRM</name>
<dbReference type="SMART" id="SM00448">
    <property type="entry name" value="REC"/>
    <property type="match status" value="1"/>
</dbReference>
<dbReference type="PROSITE" id="PS50110">
    <property type="entry name" value="RESPONSE_REGULATORY"/>
    <property type="match status" value="1"/>
</dbReference>
<dbReference type="InterPro" id="IPR011006">
    <property type="entry name" value="CheY-like_superfamily"/>
</dbReference>
<dbReference type="PANTHER" id="PTHR43280:SF2">
    <property type="entry name" value="HTH-TYPE TRANSCRIPTIONAL REGULATOR EXSA"/>
    <property type="match status" value="1"/>
</dbReference>
<gene>
    <name evidence="9" type="ORF">HZI73_21975</name>
</gene>
<dbReference type="Gene3D" id="1.10.10.60">
    <property type="entry name" value="Homeodomain-like"/>
    <property type="match status" value="2"/>
</dbReference>
<dbReference type="KEGG" id="vpy:HZI73_21975"/>
<dbReference type="SUPFAM" id="SSF46689">
    <property type="entry name" value="Homeodomain-like"/>
    <property type="match status" value="2"/>
</dbReference>
<evidence type="ECO:0000256" key="2">
    <source>
        <dbReference type="ARBA" id="ARBA00023015"/>
    </source>
</evidence>
<comment type="function">
    <text evidence="5">May play the central regulatory role in sporulation. It may be an element of the effector pathway responsible for the activation of sporulation genes in response to nutritional stress. Spo0A may act in concert with spo0H (a sigma factor) to control the expression of some genes that are critical to the sporulation process.</text>
</comment>
<dbReference type="InterPro" id="IPR018060">
    <property type="entry name" value="HTH_AraC"/>
</dbReference>
<evidence type="ECO:0000256" key="3">
    <source>
        <dbReference type="ARBA" id="ARBA00023125"/>
    </source>
</evidence>
<dbReference type="InterPro" id="IPR009057">
    <property type="entry name" value="Homeodomain-like_sf"/>
</dbReference>
<dbReference type="RefSeq" id="WP_212695500.1">
    <property type="nucleotide sequence ID" value="NZ_CP058649.1"/>
</dbReference>
<feature type="domain" description="HTH araC/xylS-type" evidence="7">
    <location>
        <begin position="423"/>
        <end position="521"/>
    </location>
</feature>
<dbReference type="GO" id="GO:0003700">
    <property type="term" value="F:DNA-binding transcription factor activity"/>
    <property type="evidence" value="ECO:0007669"/>
    <property type="project" value="InterPro"/>
</dbReference>
<dbReference type="InterPro" id="IPR020449">
    <property type="entry name" value="Tscrpt_reg_AraC-type_HTH"/>
</dbReference>
<feature type="modified residue" description="4-aspartylphosphate" evidence="6">
    <location>
        <position position="55"/>
    </location>
</feature>
<evidence type="ECO:0000256" key="6">
    <source>
        <dbReference type="PROSITE-ProRule" id="PRU00169"/>
    </source>
</evidence>
<evidence type="ECO:0000256" key="4">
    <source>
        <dbReference type="ARBA" id="ARBA00023163"/>
    </source>
</evidence>
<dbReference type="Proteomes" id="UP000683246">
    <property type="component" value="Chromosome"/>
</dbReference>
<evidence type="ECO:0000259" key="7">
    <source>
        <dbReference type="PROSITE" id="PS01124"/>
    </source>
</evidence>
<protein>
    <recommendedName>
        <fullName evidence="1">Stage 0 sporulation protein A homolog</fullName>
    </recommendedName>
</protein>
<keyword evidence="6" id="KW-0597">Phosphoprotein</keyword>
<keyword evidence="10" id="KW-1185">Reference proteome</keyword>
<dbReference type="Pfam" id="PF00072">
    <property type="entry name" value="Response_reg"/>
    <property type="match status" value="1"/>
</dbReference>
<dbReference type="InterPro" id="IPR001789">
    <property type="entry name" value="Sig_transdc_resp-reg_receiver"/>
</dbReference>
<dbReference type="Pfam" id="PF12833">
    <property type="entry name" value="HTH_18"/>
    <property type="match status" value="1"/>
</dbReference>
<proteinExistence type="predicted"/>
<dbReference type="GO" id="GO:0000160">
    <property type="term" value="P:phosphorelay signal transduction system"/>
    <property type="evidence" value="ECO:0007669"/>
    <property type="project" value="InterPro"/>
</dbReference>
<keyword evidence="3" id="KW-0238">DNA-binding</keyword>
<reference evidence="9" key="1">
    <citation type="submission" date="2020-07" db="EMBL/GenBank/DDBJ databases">
        <title>Vallitalea pronyensis genome.</title>
        <authorList>
            <person name="Postec A."/>
        </authorList>
    </citation>
    <scope>NUCLEOTIDE SEQUENCE</scope>
    <source>
        <strain evidence="9">FatNI3</strain>
    </source>
</reference>
<dbReference type="InterPro" id="IPR018062">
    <property type="entry name" value="HTH_AraC-typ_CS"/>
</dbReference>
<dbReference type="SUPFAM" id="SSF52172">
    <property type="entry name" value="CheY-like"/>
    <property type="match status" value="1"/>
</dbReference>
<dbReference type="PROSITE" id="PS01124">
    <property type="entry name" value="HTH_ARAC_FAMILY_2"/>
    <property type="match status" value="1"/>
</dbReference>
<evidence type="ECO:0000313" key="9">
    <source>
        <dbReference type="EMBL" id="QUI24805.1"/>
    </source>
</evidence>
<organism evidence="9 10">
    <name type="scientific">Vallitalea pronyensis</name>
    <dbReference type="NCBI Taxonomy" id="1348613"/>
    <lineage>
        <taxon>Bacteria</taxon>
        <taxon>Bacillati</taxon>
        <taxon>Bacillota</taxon>
        <taxon>Clostridia</taxon>
        <taxon>Lachnospirales</taxon>
        <taxon>Vallitaleaceae</taxon>
        <taxon>Vallitalea</taxon>
    </lineage>
</organism>
<dbReference type="CDD" id="cd17536">
    <property type="entry name" value="REC_YesN-like"/>
    <property type="match status" value="1"/>
</dbReference>
<accession>A0A8J8SID3</accession>
<dbReference type="Gene3D" id="3.40.50.2300">
    <property type="match status" value="1"/>
</dbReference>
<dbReference type="AlphaFoldDB" id="A0A8J8SID3"/>
<dbReference type="PANTHER" id="PTHR43280">
    <property type="entry name" value="ARAC-FAMILY TRANSCRIPTIONAL REGULATOR"/>
    <property type="match status" value="1"/>
</dbReference>
<dbReference type="SMART" id="SM00342">
    <property type="entry name" value="HTH_ARAC"/>
    <property type="match status" value="1"/>
</dbReference>
<keyword evidence="2" id="KW-0805">Transcription regulation</keyword>
<dbReference type="GO" id="GO:0043565">
    <property type="term" value="F:sequence-specific DNA binding"/>
    <property type="evidence" value="ECO:0007669"/>
    <property type="project" value="InterPro"/>
</dbReference>
<keyword evidence="4" id="KW-0804">Transcription</keyword>
<dbReference type="EMBL" id="CP058649">
    <property type="protein sequence ID" value="QUI24805.1"/>
    <property type="molecule type" value="Genomic_DNA"/>
</dbReference>
<evidence type="ECO:0000256" key="5">
    <source>
        <dbReference type="ARBA" id="ARBA00024867"/>
    </source>
</evidence>
<dbReference type="PRINTS" id="PR00032">
    <property type="entry name" value="HTHARAC"/>
</dbReference>